<accession>A0A191ZEY6</accession>
<organism evidence="16 17">
    <name type="scientific">Halothiobacillus diazotrophicus</name>
    <dbReference type="NCBI Taxonomy" id="1860122"/>
    <lineage>
        <taxon>Bacteria</taxon>
        <taxon>Pseudomonadati</taxon>
        <taxon>Pseudomonadota</taxon>
        <taxon>Gammaproteobacteria</taxon>
        <taxon>Chromatiales</taxon>
        <taxon>Halothiobacillaceae</taxon>
        <taxon>Halothiobacillus</taxon>
    </lineage>
</organism>
<dbReference type="GO" id="GO:0006935">
    <property type="term" value="P:chemotaxis"/>
    <property type="evidence" value="ECO:0007669"/>
    <property type="project" value="UniProtKB-KW"/>
</dbReference>
<dbReference type="EMBL" id="CP016027">
    <property type="protein sequence ID" value="ANJ66433.1"/>
    <property type="molecule type" value="Genomic_DNA"/>
</dbReference>
<evidence type="ECO:0000256" key="3">
    <source>
        <dbReference type="ARBA" id="ARBA00022448"/>
    </source>
</evidence>
<keyword evidence="16" id="KW-0282">Flagellum</keyword>
<protein>
    <submittedName>
        <fullName evidence="16">Flagellar motor stator protein MotA</fullName>
    </submittedName>
</protein>
<feature type="transmembrane region" description="Helical" evidence="13">
    <location>
        <begin position="171"/>
        <end position="188"/>
    </location>
</feature>
<keyword evidence="12 13" id="KW-0472">Membrane</keyword>
<evidence type="ECO:0000256" key="4">
    <source>
        <dbReference type="ARBA" id="ARBA00022475"/>
    </source>
</evidence>
<feature type="transmembrane region" description="Helical" evidence="13">
    <location>
        <begin position="200"/>
        <end position="220"/>
    </location>
</feature>
<keyword evidence="4" id="KW-1003">Cell membrane</keyword>
<evidence type="ECO:0000256" key="13">
    <source>
        <dbReference type="SAM" id="Phobius"/>
    </source>
</evidence>
<evidence type="ECO:0000256" key="12">
    <source>
        <dbReference type="ARBA" id="ARBA00023136"/>
    </source>
</evidence>
<dbReference type="InterPro" id="IPR002898">
    <property type="entry name" value="MotA_ExbB_proton_chnl"/>
</dbReference>
<keyword evidence="16" id="KW-0966">Cell projection</keyword>
<evidence type="ECO:0000256" key="6">
    <source>
        <dbReference type="ARBA" id="ARBA00022519"/>
    </source>
</evidence>
<keyword evidence="3" id="KW-0813">Transport</keyword>
<keyword evidence="16" id="KW-0969">Cilium</keyword>
<keyword evidence="9" id="KW-0375">Hydrogen ion transport</keyword>
<evidence type="ECO:0000256" key="2">
    <source>
        <dbReference type="ARBA" id="ARBA00008038"/>
    </source>
</evidence>
<dbReference type="PANTHER" id="PTHR30433:SF4">
    <property type="entry name" value="MOTILITY PROTEIN A"/>
    <property type="match status" value="1"/>
</dbReference>
<proteinExistence type="inferred from homology"/>
<evidence type="ECO:0000256" key="10">
    <source>
        <dbReference type="ARBA" id="ARBA00022989"/>
    </source>
</evidence>
<name>A0A191ZEY6_9GAMM</name>
<keyword evidence="11" id="KW-0406">Ion transport</keyword>
<keyword evidence="10 13" id="KW-1133">Transmembrane helix</keyword>
<gene>
    <name evidence="16" type="ORF">A9404_02710</name>
</gene>
<keyword evidence="6" id="KW-0997">Cell inner membrane</keyword>
<dbReference type="STRING" id="1860122.A9404_02710"/>
<evidence type="ECO:0000256" key="5">
    <source>
        <dbReference type="ARBA" id="ARBA00022500"/>
    </source>
</evidence>
<comment type="subcellular location">
    <subcellularLocation>
        <location evidence="1">Cell inner membrane</location>
        <topology evidence="1">Multi-pass membrane protein</topology>
    </subcellularLocation>
</comment>
<evidence type="ECO:0000259" key="15">
    <source>
        <dbReference type="Pfam" id="PF20560"/>
    </source>
</evidence>
<dbReference type="OrthoDB" id="9782603at2"/>
<dbReference type="Pfam" id="PF01618">
    <property type="entry name" value="MotA_ExbB"/>
    <property type="match status" value="1"/>
</dbReference>
<dbReference type="GO" id="GO:0071978">
    <property type="term" value="P:bacterial-type flagellum-dependent swarming motility"/>
    <property type="evidence" value="ECO:0007669"/>
    <property type="project" value="InterPro"/>
</dbReference>
<dbReference type="PROSITE" id="PS01307">
    <property type="entry name" value="MOTA"/>
    <property type="match status" value="1"/>
</dbReference>
<dbReference type="AlphaFoldDB" id="A0A191ZEY6"/>
<dbReference type="GO" id="GO:1902600">
    <property type="term" value="P:proton transmembrane transport"/>
    <property type="evidence" value="ECO:0007669"/>
    <property type="project" value="UniProtKB-KW"/>
</dbReference>
<dbReference type="InterPro" id="IPR047055">
    <property type="entry name" value="MotA-like"/>
</dbReference>
<evidence type="ECO:0000313" key="17">
    <source>
        <dbReference type="Proteomes" id="UP000078596"/>
    </source>
</evidence>
<comment type="similarity">
    <text evidence="2">Belongs to the MotA family.</text>
</comment>
<dbReference type="PANTHER" id="PTHR30433">
    <property type="entry name" value="CHEMOTAXIS PROTEIN MOTA"/>
    <property type="match status" value="1"/>
</dbReference>
<feature type="domain" description="MotA/TolQ/ExbB proton channel" evidence="14">
    <location>
        <begin position="128"/>
        <end position="239"/>
    </location>
</feature>
<dbReference type="InterPro" id="IPR022522">
    <property type="entry name" value="Flagellar_motor_stator_MotA"/>
</dbReference>
<feature type="domain" description="Motility protein A N-terminal" evidence="15">
    <location>
        <begin position="4"/>
        <end position="93"/>
    </location>
</feature>
<keyword evidence="7 13" id="KW-0812">Transmembrane</keyword>
<evidence type="ECO:0000256" key="7">
    <source>
        <dbReference type="ARBA" id="ARBA00022692"/>
    </source>
</evidence>
<keyword evidence="8" id="KW-0283">Flagellar rotation</keyword>
<evidence type="ECO:0000256" key="9">
    <source>
        <dbReference type="ARBA" id="ARBA00022781"/>
    </source>
</evidence>
<feature type="transmembrane region" description="Helical" evidence="13">
    <location>
        <begin position="7"/>
        <end position="28"/>
    </location>
</feature>
<dbReference type="InterPro" id="IPR046786">
    <property type="entry name" value="MotA_N"/>
</dbReference>
<dbReference type="InterPro" id="IPR000540">
    <property type="entry name" value="Flag_MotA_CS"/>
</dbReference>
<evidence type="ECO:0000256" key="1">
    <source>
        <dbReference type="ARBA" id="ARBA00004429"/>
    </source>
</evidence>
<evidence type="ECO:0000313" key="16">
    <source>
        <dbReference type="EMBL" id="ANJ66433.1"/>
    </source>
</evidence>
<dbReference type="NCBIfam" id="TIGR03818">
    <property type="entry name" value="MotA1"/>
    <property type="match status" value="1"/>
</dbReference>
<dbReference type="RefSeq" id="WP_066098432.1">
    <property type="nucleotide sequence ID" value="NZ_CP016027.1"/>
</dbReference>
<feature type="transmembrane region" description="Helical" evidence="13">
    <location>
        <begin position="34"/>
        <end position="51"/>
    </location>
</feature>
<dbReference type="Proteomes" id="UP000078596">
    <property type="component" value="Chromosome"/>
</dbReference>
<evidence type="ECO:0000256" key="11">
    <source>
        <dbReference type="ARBA" id="ARBA00023065"/>
    </source>
</evidence>
<keyword evidence="17" id="KW-1185">Reference proteome</keyword>
<keyword evidence="5" id="KW-0145">Chemotaxis</keyword>
<evidence type="ECO:0000259" key="14">
    <source>
        <dbReference type="Pfam" id="PF01618"/>
    </source>
</evidence>
<reference evidence="16 17" key="1">
    <citation type="submission" date="2016-06" db="EMBL/GenBank/DDBJ databases">
        <title>Insight into the functional genes involving in sulfur oxidation in Pearl River water.</title>
        <authorList>
            <person name="Luo J."/>
            <person name="Tan X."/>
            <person name="Lin W."/>
        </authorList>
    </citation>
    <scope>NUCLEOTIDE SEQUENCE [LARGE SCALE GENOMIC DNA]</scope>
    <source>
        <strain evidence="16 17">LS2</strain>
    </source>
</reference>
<evidence type="ECO:0000256" key="8">
    <source>
        <dbReference type="ARBA" id="ARBA00022779"/>
    </source>
</evidence>
<sequence length="284" mass="30645">MTLIIGWILLFASVIGGFILAGGHLIILFQPIEYLMILGAGIAAFVGGNSGKTMKATLGGFGTAIKGSKYKKTLYMETLALLFNIFTRARKEGLMAIEEDIEDPHNSALFQQAPTVLADHHAVDFITDYLRLMVSSTLDVHQIDNLMDIDIETHHQEASLPGTGIAKMADGLPAFGIVAAVLGVIHTMESVDQPPSVLGGLIAAALVGTFLGILISYGVVAPVATNLEHKVNDSTKYYQSIKAAMIAFMNGYPPQVSAEFGRKVLFSSDRPGFQELEEYLKEKK</sequence>
<dbReference type="KEGG" id="haz:A9404_02710"/>
<dbReference type="Pfam" id="PF20560">
    <property type="entry name" value="MotA_N"/>
    <property type="match status" value="1"/>
</dbReference>
<dbReference type="GO" id="GO:0005886">
    <property type="term" value="C:plasma membrane"/>
    <property type="evidence" value="ECO:0007669"/>
    <property type="project" value="UniProtKB-SubCell"/>
</dbReference>